<comment type="caution">
    <text evidence="2">The sequence shown here is derived from an EMBL/GenBank/DDBJ whole genome shotgun (WGS) entry which is preliminary data.</text>
</comment>
<reference evidence="2 3" key="1">
    <citation type="submission" date="2024-03" db="EMBL/GenBank/DDBJ databases">
        <title>Human intestinal bacterial collection.</title>
        <authorList>
            <person name="Pauvert C."/>
            <person name="Hitch T.C.A."/>
            <person name="Clavel T."/>
        </authorList>
    </citation>
    <scope>NUCLEOTIDE SEQUENCE [LARGE SCALE GENOMIC DNA]</scope>
    <source>
        <strain evidence="2 3">CLA-SR-H021</strain>
    </source>
</reference>
<dbReference type="NCBIfam" id="TIGR00254">
    <property type="entry name" value="GGDEF"/>
    <property type="match status" value="1"/>
</dbReference>
<dbReference type="EC" id="2.7.7.65" evidence="2"/>
<dbReference type="CDD" id="cd01949">
    <property type="entry name" value="GGDEF"/>
    <property type="match status" value="1"/>
</dbReference>
<sequence>MKKMDELQVENDRLRILARHDSLTGLLNRGAMEEEVGDLLKNKKGGIFLMLDVDHFKDINDVYGHLTGDLVLQELARIMGFLFFKKDIIGRMGGDEFAIFIPGEYRNELVDSKVERLHSRAVQAGKDMGIGNSLKLTIGADLVRKNDTFRTLYRRADLALRIGKQQRKKALYLYESSMEDCHPDSAARNELPAAPHDMRYICRQLKEPEFAHEAGSQDYRTFLAIFRFLERNLGRTGLNVQIILISVTDQFGSFVALEEREFLTGRLKDSICSSLRFGDLYTRYSSCQFLIMTPGAACENMEQIIMRIQKKFQESISDRKDIKLFFSFYPLQQTAPKKQDLL</sequence>
<dbReference type="InterPro" id="IPR029787">
    <property type="entry name" value="Nucleotide_cyclase"/>
</dbReference>
<dbReference type="InterPro" id="IPR000160">
    <property type="entry name" value="GGDEF_dom"/>
</dbReference>
<evidence type="ECO:0000313" key="3">
    <source>
        <dbReference type="Proteomes" id="UP001454086"/>
    </source>
</evidence>
<evidence type="ECO:0000259" key="1">
    <source>
        <dbReference type="PROSITE" id="PS50887"/>
    </source>
</evidence>
<dbReference type="Proteomes" id="UP001454086">
    <property type="component" value="Unassembled WGS sequence"/>
</dbReference>
<organism evidence="2 3">
    <name type="scientific">Enterocloster hominis</name>
    <name type="common">ex Hitch et al. 2024</name>
    <dbReference type="NCBI Taxonomy" id="1917870"/>
    <lineage>
        <taxon>Bacteria</taxon>
        <taxon>Bacillati</taxon>
        <taxon>Bacillota</taxon>
        <taxon>Clostridia</taxon>
        <taxon>Lachnospirales</taxon>
        <taxon>Lachnospiraceae</taxon>
        <taxon>Enterocloster</taxon>
    </lineage>
</organism>
<dbReference type="Gene3D" id="3.30.70.270">
    <property type="match status" value="1"/>
</dbReference>
<dbReference type="InterPro" id="IPR050469">
    <property type="entry name" value="Diguanylate_Cyclase"/>
</dbReference>
<dbReference type="InterPro" id="IPR043128">
    <property type="entry name" value="Rev_trsase/Diguanyl_cyclase"/>
</dbReference>
<proteinExistence type="predicted"/>
<dbReference type="SUPFAM" id="SSF55073">
    <property type="entry name" value="Nucleotide cyclase"/>
    <property type="match status" value="1"/>
</dbReference>
<evidence type="ECO:0000313" key="2">
    <source>
        <dbReference type="EMBL" id="MEQ2427347.1"/>
    </source>
</evidence>
<dbReference type="EMBL" id="JBBMFM010000100">
    <property type="protein sequence ID" value="MEQ2427347.1"/>
    <property type="molecule type" value="Genomic_DNA"/>
</dbReference>
<dbReference type="SMART" id="SM00267">
    <property type="entry name" value="GGDEF"/>
    <property type="match status" value="1"/>
</dbReference>
<dbReference type="GO" id="GO:0052621">
    <property type="term" value="F:diguanylate cyclase activity"/>
    <property type="evidence" value="ECO:0007669"/>
    <property type="project" value="UniProtKB-EC"/>
</dbReference>
<dbReference type="PANTHER" id="PTHR45138">
    <property type="entry name" value="REGULATORY COMPONENTS OF SENSORY TRANSDUCTION SYSTEM"/>
    <property type="match status" value="1"/>
</dbReference>
<accession>A0ABV1DCF2</accession>
<gene>
    <name evidence="2" type="ORF">WMQ36_20485</name>
</gene>
<keyword evidence="3" id="KW-1185">Reference proteome</keyword>
<dbReference type="PANTHER" id="PTHR45138:SF9">
    <property type="entry name" value="DIGUANYLATE CYCLASE DGCM-RELATED"/>
    <property type="match status" value="1"/>
</dbReference>
<protein>
    <submittedName>
        <fullName evidence="2">GGDEF domain-containing protein</fullName>
        <ecNumber evidence="2">2.7.7.65</ecNumber>
    </submittedName>
</protein>
<dbReference type="RefSeq" id="WP_008725764.1">
    <property type="nucleotide sequence ID" value="NZ_JAJFEB010000002.1"/>
</dbReference>
<feature type="domain" description="GGDEF" evidence="1">
    <location>
        <begin position="44"/>
        <end position="176"/>
    </location>
</feature>
<keyword evidence="2" id="KW-0548">Nucleotidyltransferase</keyword>
<dbReference type="PROSITE" id="PS50887">
    <property type="entry name" value="GGDEF"/>
    <property type="match status" value="1"/>
</dbReference>
<keyword evidence="2" id="KW-0808">Transferase</keyword>
<name>A0ABV1DCF2_9FIRM</name>
<dbReference type="Pfam" id="PF00990">
    <property type="entry name" value="GGDEF"/>
    <property type="match status" value="1"/>
</dbReference>